<dbReference type="AlphaFoldDB" id="A0A9E8SL10"/>
<name>A0A9E8SL10_9BACT</name>
<proteinExistence type="predicted"/>
<gene>
    <name evidence="1" type="ORF">ON006_03840</name>
</gene>
<organism evidence="1 2">
    <name type="scientific">Dyadobacter pollutisoli</name>
    <dbReference type="NCBI Taxonomy" id="2910158"/>
    <lineage>
        <taxon>Bacteria</taxon>
        <taxon>Pseudomonadati</taxon>
        <taxon>Bacteroidota</taxon>
        <taxon>Cytophagia</taxon>
        <taxon>Cytophagales</taxon>
        <taxon>Spirosomataceae</taxon>
        <taxon>Dyadobacter</taxon>
    </lineage>
</organism>
<sequence length="259" mass="29422">MKLALLGALLLLCNPINEQYQVLWCSETVEARNKLIKQLSNLKADSNYQQLNQVFEEWKRTNRLSSPIAVVRSGNRTFKWPSPGSKKTLFYNARAGVLGTRSMGEPSKEEISCFFQDTLVVIDTLRFYTGLPATNRFIIQSASGEMDIPFDKSSEELILAANAFSNLTPGDYKGVTIYSEKDKKRQEIGRTVLYLLSPEERESLKATLLNKRAEITDCEKFVSESLTFIQNFWGGKICKKSGQYDYAQEEALRRLITCP</sequence>
<protein>
    <submittedName>
        <fullName evidence="1">Uncharacterized protein</fullName>
    </submittedName>
</protein>
<dbReference type="RefSeq" id="WP_244823986.1">
    <property type="nucleotide sequence ID" value="NZ_CP112998.1"/>
</dbReference>
<evidence type="ECO:0000313" key="2">
    <source>
        <dbReference type="Proteomes" id="UP001164653"/>
    </source>
</evidence>
<reference evidence="1" key="1">
    <citation type="submission" date="2022-11" db="EMBL/GenBank/DDBJ databases">
        <title>Dyadobacter pollutisoli sp. nov., isolated from plastic dumped soil.</title>
        <authorList>
            <person name="Kim J.M."/>
            <person name="Kim K.R."/>
            <person name="Lee J.K."/>
            <person name="Hao L."/>
            <person name="Jeon C.O."/>
        </authorList>
    </citation>
    <scope>NUCLEOTIDE SEQUENCE</scope>
    <source>
        <strain evidence="1">U1</strain>
    </source>
</reference>
<dbReference type="EMBL" id="CP112998">
    <property type="protein sequence ID" value="WAC13095.1"/>
    <property type="molecule type" value="Genomic_DNA"/>
</dbReference>
<keyword evidence="2" id="KW-1185">Reference proteome</keyword>
<dbReference type="Proteomes" id="UP001164653">
    <property type="component" value="Chromosome"/>
</dbReference>
<accession>A0A9E8SL10</accession>
<evidence type="ECO:0000313" key="1">
    <source>
        <dbReference type="EMBL" id="WAC13095.1"/>
    </source>
</evidence>
<dbReference type="KEGG" id="dpf:ON006_03840"/>